<dbReference type="GO" id="GO:0004383">
    <property type="term" value="F:guanylate cyclase activity"/>
    <property type="evidence" value="ECO:0007669"/>
    <property type="project" value="TreeGrafter"/>
</dbReference>
<dbReference type="GO" id="GO:0000166">
    <property type="term" value="F:nucleotide binding"/>
    <property type="evidence" value="ECO:0007669"/>
    <property type="project" value="UniProtKB-KW"/>
</dbReference>
<dbReference type="WBParaSite" id="GPUH_0000934801-mRNA-1">
    <property type="protein sequence ID" value="GPUH_0000934801-mRNA-1"/>
    <property type="gene ID" value="GPUH_0000934801"/>
</dbReference>
<sequence length="75" mass="8632">MHKCWTGIVDQRPDATLARKITDATLKISGSLVDQMIKNLEQYTTNLEKLVKERTSQLEEAQEHAERLLLELLPK</sequence>
<dbReference type="GO" id="GO:0005886">
    <property type="term" value="C:plasma membrane"/>
    <property type="evidence" value="ECO:0007669"/>
    <property type="project" value="TreeGrafter"/>
</dbReference>
<dbReference type="GO" id="GO:0007168">
    <property type="term" value="P:receptor guanylyl cyclase signaling pathway"/>
    <property type="evidence" value="ECO:0007669"/>
    <property type="project" value="TreeGrafter"/>
</dbReference>
<accession>A0A183DKU6</accession>
<dbReference type="GO" id="GO:0001653">
    <property type="term" value="F:peptide receptor activity"/>
    <property type="evidence" value="ECO:0007669"/>
    <property type="project" value="TreeGrafter"/>
</dbReference>
<keyword evidence="2" id="KW-0456">Lyase</keyword>
<evidence type="ECO:0000313" key="5">
    <source>
        <dbReference type="Proteomes" id="UP000271098"/>
    </source>
</evidence>
<reference evidence="6" key="1">
    <citation type="submission" date="2016-06" db="UniProtKB">
        <authorList>
            <consortium name="WormBaseParasite"/>
        </authorList>
    </citation>
    <scope>IDENTIFICATION</scope>
</reference>
<dbReference type="InterPro" id="IPR050401">
    <property type="entry name" value="Cyclic_nucleotide_synthase"/>
</dbReference>
<proteinExistence type="predicted"/>
<dbReference type="Gene3D" id="6.10.250.780">
    <property type="match status" value="1"/>
</dbReference>
<feature type="coiled-coil region" evidence="3">
    <location>
        <begin position="33"/>
        <end position="71"/>
    </location>
</feature>
<dbReference type="OrthoDB" id="5854185at2759"/>
<evidence type="ECO:0000313" key="4">
    <source>
        <dbReference type="EMBL" id="VDK71004.1"/>
    </source>
</evidence>
<gene>
    <name evidence="4" type="ORF">GPUH_LOCUS9337</name>
</gene>
<keyword evidence="3" id="KW-0175">Coiled coil</keyword>
<evidence type="ECO:0000313" key="6">
    <source>
        <dbReference type="WBParaSite" id="GPUH_0000934801-mRNA-1"/>
    </source>
</evidence>
<dbReference type="PANTHER" id="PTHR11920">
    <property type="entry name" value="GUANYLYL CYCLASE"/>
    <property type="match status" value="1"/>
</dbReference>
<keyword evidence="1" id="KW-0547">Nucleotide-binding</keyword>
<name>A0A183DKU6_9BILA</name>
<dbReference type="GO" id="GO:0004016">
    <property type="term" value="F:adenylate cyclase activity"/>
    <property type="evidence" value="ECO:0007669"/>
    <property type="project" value="TreeGrafter"/>
</dbReference>
<reference evidence="4 5" key="2">
    <citation type="submission" date="2018-11" db="EMBL/GenBank/DDBJ databases">
        <authorList>
            <consortium name="Pathogen Informatics"/>
        </authorList>
    </citation>
    <scope>NUCLEOTIDE SEQUENCE [LARGE SCALE GENOMIC DNA]</scope>
</reference>
<dbReference type="Proteomes" id="UP000271098">
    <property type="component" value="Unassembled WGS sequence"/>
</dbReference>
<dbReference type="EMBL" id="UYRT01030096">
    <property type="protein sequence ID" value="VDK71004.1"/>
    <property type="molecule type" value="Genomic_DNA"/>
</dbReference>
<evidence type="ECO:0000256" key="1">
    <source>
        <dbReference type="ARBA" id="ARBA00022741"/>
    </source>
</evidence>
<keyword evidence="5" id="KW-1185">Reference proteome</keyword>
<dbReference type="AlphaFoldDB" id="A0A183DKU6"/>
<dbReference type="PANTHER" id="PTHR11920:SF485">
    <property type="entry name" value="RECEPTOR-TYPE GUANYLATE CYCLASE DAF-11"/>
    <property type="match status" value="1"/>
</dbReference>
<evidence type="ECO:0000256" key="2">
    <source>
        <dbReference type="ARBA" id="ARBA00023239"/>
    </source>
</evidence>
<protein>
    <submittedName>
        <fullName evidence="6">DUF632 domain-containing protein</fullName>
    </submittedName>
</protein>
<evidence type="ECO:0000256" key="3">
    <source>
        <dbReference type="SAM" id="Coils"/>
    </source>
</evidence>
<organism evidence="6">
    <name type="scientific">Gongylonema pulchrum</name>
    <dbReference type="NCBI Taxonomy" id="637853"/>
    <lineage>
        <taxon>Eukaryota</taxon>
        <taxon>Metazoa</taxon>
        <taxon>Ecdysozoa</taxon>
        <taxon>Nematoda</taxon>
        <taxon>Chromadorea</taxon>
        <taxon>Rhabditida</taxon>
        <taxon>Spirurina</taxon>
        <taxon>Spiruromorpha</taxon>
        <taxon>Spiruroidea</taxon>
        <taxon>Gongylonematidae</taxon>
        <taxon>Gongylonema</taxon>
    </lineage>
</organism>